<feature type="compositionally biased region" description="Low complexity" evidence="2">
    <location>
        <begin position="103"/>
        <end position="143"/>
    </location>
</feature>
<feature type="binding site" evidence="1">
    <location>
        <position position="179"/>
    </location>
    <ligand>
        <name>Zn(2+)</name>
        <dbReference type="ChEBI" id="CHEBI:29105"/>
    </ligand>
</feature>
<evidence type="ECO:0000256" key="1">
    <source>
        <dbReference type="PIRSR" id="PIRSR605019-1"/>
    </source>
</evidence>
<dbReference type="InterPro" id="IPR011257">
    <property type="entry name" value="DNA_glycosylase"/>
</dbReference>
<evidence type="ECO:0008006" key="5">
    <source>
        <dbReference type="Google" id="ProtNLM"/>
    </source>
</evidence>
<sequence length="419" mass="44398">MSAVEAPRVATRRQSRSPGPAGNGIRNASSSPANTRQETDAKHPKKRLPAAGVPSLLLRRQEQLLRRGGAGRTAAHRPPPPSSLTASFASEASTDSFCSRASTGRIGRPAAAAAARRRAAGSAGPPAARPTTTTPTTRKAASLVGGLPGAGGVAAASVNAAAVAVAGSVNGDPSAPARCPWVTPNTADCKEFSHLTVQQILAMQLFMTKNGESRRLFEMLVLSGALAEMAWPVILSKRETFREVFLNFDPVLVAKLSEKKFLGPSSPASSLLSEHRVRIIIENARELLKVIDEFGSFDSYCWSFVSNKPLIGRFRHMREVPLRTAKADAVSQDLMRRGFRGVGPTVVYAFMQAVGMANDHLVTCYRFEECCATATAMCDGHGDKPAVAAPSNQEVSMVCGLVQCVGLEHPRAATVISIS</sequence>
<evidence type="ECO:0000313" key="3">
    <source>
        <dbReference type="EMBL" id="GJM98793.1"/>
    </source>
</evidence>
<feature type="region of interest" description="Disordered" evidence="2">
    <location>
        <begin position="1"/>
        <end position="143"/>
    </location>
</feature>
<feature type="binding site" evidence="1">
    <location>
        <position position="360"/>
    </location>
    <ligand>
        <name>Zn(2+)</name>
        <dbReference type="ChEBI" id="CHEBI:29105"/>
    </ligand>
</feature>
<keyword evidence="1" id="KW-0862">Zinc</keyword>
<comment type="caution">
    <text evidence="3">The sequence shown here is derived from an EMBL/GenBank/DDBJ whole genome shotgun (WGS) entry which is preliminary data.</text>
</comment>
<dbReference type="GO" id="GO:0006284">
    <property type="term" value="P:base-excision repair"/>
    <property type="evidence" value="ECO:0007669"/>
    <property type="project" value="InterPro"/>
</dbReference>
<dbReference type="Proteomes" id="UP001054889">
    <property type="component" value="Unassembled WGS sequence"/>
</dbReference>
<feature type="binding site" evidence="1">
    <location>
        <position position="364"/>
    </location>
    <ligand>
        <name>Zn(2+)</name>
        <dbReference type="ChEBI" id="CHEBI:29105"/>
    </ligand>
</feature>
<dbReference type="GO" id="GO:0008725">
    <property type="term" value="F:DNA-3-methyladenine glycosylase activity"/>
    <property type="evidence" value="ECO:0007669"/>
    <property type="project" value="InterPro"/>
</dbReference>
<dbReference type="PANTHER" id="PTHR31116">
    <property type="entry name" value="OS04G0501200 PROTEIN"/>
    <property type="match status" value="1"/>
</dbReference>
<dbReference type="AlphaFoldDB" id="A0AAV5CKG7"/>
<proteinExistence type="predicted"/>
<gene>
    <name evidence="3" type="primary">ga15832</name>
    <name evidence="3" type="ORF">PR202_ga15832</name>
</gene>
<dbReference type="Gene3D" id="1.10.340.30">
    <property type="entry name" value="Hypothetical protein, domain 2"/>
    <property type="match status" value="1"/>
</dbReference>
<reference evidence="3" key="2">
    <citation type="submission" date="2021-12" db="EMBL/GenBank/DDBJ databases">
        <title>Resequencing data analysis of finger millet.</title>
        <authorList>
            <person name="Hatakeyama M."/>
            <person name="Aluri S."/>
            <person name="Balachadran M.T."/>
            <person name="Sivarajan S.R."/>
            <person name="Poveda L."/>
            <person name="Shimizu-Inatsugi R."/>
            <person name="Schlapbach R."/>
            <person name="Sreeman S.M."/>
            <person name="Shimizu K.K."/>
        </authorList>
    </citation>
    <scope>NUCLEOTIDE SEQUENCE</scope>
</reference>
<name>A0AAV5CKG7_ELECO</name>
<dbReference type="SUPFAM" id="SSF48150">
    <property type="entry name" value="DNA-glycosylase"/>
    <property type="match status" value="1"/>
</dbReference>
<keyword evidence="4" id="KW-1185">Reference proteome</keyword>
<organism evidence="3 4">
    <name type="scientific">Eleusine coracana subsp. coracana</name>
    <dbReference type="NCBI Taxonomy" id="191504"/>
    <lineage>
        <taxon>Eukaryota</taxon>
        <taxon>Viridiplantae</taxon>
        <taxon>Streptophyta</taxon>
        <taxon>Embryophyta</taxon>
        <taxon>Tracheophyta</taxon>
        <taxon>Spermatophyta</taxon>
        <taxon>Magnoliopsida</taxon>
        <taxon>Liliopsida</taxon>
        <taxon>Poales</taxon>
        <taxon>Poaceae</taxon>
        <taxon>PACMAD clade</taxon>
        <taxon>Chloridoideae</taxon>
        <taxon>Cynodonteae</taxon>
        <taxon>Eleusininae</taxon>
        <taxon>Eleusine</taxon>
    </lineage>
</organism>
<dbReference type="PANTHER" id="PTHR31116:SF7">
    <property type="entry name" value="OS09G0420300 PROTEIN"/>
    <property type="match status" value="1"/>
</dbReference>
<dbReference type="GO" id="GO:0046872">
    <property type="term" value="F:metal ion binding"/>
    <property type="evidence" value="ECO:0007669"/>
    <property type="project" value="UniProtKB-KW"/>
</dbReference>
<reference evidence="3" key="1">
    <citation type="journal article" date="2018" name="DNA Res.">
        <title>Multiple hybrid de novo genome assembly of finger millet, an orphan allotetraploid crop.</title>
        <authorList>
            <person name="Hatakeyama M."/>
            <person name="Aluri S."/>
            <person name="Balachadran M.T."/>
            <person name="Sivarajan S.R."/>
            <person name="Patrignani A."/>
            <person name="Gruter S."/>
            <person name="Poveda L."/>
            <person name="Shimizu-Inatsugi R."/>
            <person name="Baeten J."/>
            <person name="Francoijs K.J."/>
            <person name="Nataraja K.N."/>
            <person name="Reddy Y.A.N."/>
            <person name="Phadnis S."/>
            <person name="Ravikumar R.L."/>
            <person name="Schlapbach R."/>
            <person name="Sreeman S.M."/>
            <person name="Shimizu K.K."/>
        </authorList>
    </citation>
    <scope>NUCLEOTIDE SEQUENCE</scope>
</reference>
<evidence type="ECO:0000256" key="2">
    <source>
        <dbReference type="SAM" id="MobiDB-lite"/>
    </source>
</evidence>
<evidence type="ECO:0000313" key="4">
    <source>
        <dbReference type="Proteomes" id="UP001054889"/>
    </source>
</evidence>
<keyword evidence="1" id="KW-0479">Metal-binding</keyword>
<dbReference type="EMBL" id="BQKI01000007">
    <property type="protein sequence ID" value="GJM98793.1"/>
    <property type="molecule type" value="Genomic_DNA"/>
</dbReference>
<dbReference type="Pfam" id="PF03352">
    <property type="entry name" value="Adenine_glyco"/>
    <property type="match status" value="1"/>
</dbReference>
<feature type="compositionally biased region" description="Polar residues" evidence="2">
    <location>
        <begin position="26"/>
        <end position="36"/>
    </location>
</feature>
<dbReference type="InterPro" id="IPR005019">
    <property type="entry name" value="Adenine_glyco"/>
</dbReference>
<feature type="compositionally biased region" description="Polar residues" evidence="2">
    <location>
        <begin position="83"/>
        <end position="102"/>
    </location>
</feature>
<protein>
    <recommendedName>
        <fullName evidence="5">DNA-3-methyladenine glycosylase I</fullName>
    </recommendedName>
</protein>
<accession>A0AAV5CKG7</accession>